<evidence type="ECO:0000259" key="1">
    <source>
        <dbReference type="Pfam" id="PF01408"/>
    </source>
</evidence>
<name>A0A9X3S062_9ACTN</name>
<dbReference type="PANTHER" id="PTHR43377">
    <property type="entry name" value="BILIVERDIN REDUCTASE A"/>
    <property type="match status" value="1"/>
</dbReference>
<proteinExistence type="predicted"/>
<evidence type="ECO:0000313" key="4">
    <source>
        <dbReference type="Proteomes" id="UP001149140"/>
    </source>
</evidence>
<protein>
    <submittedName>
        <fullName evidence="3">Gfo/Idh/MocA family oxidoreductase</fullName>
    </submittedName>
</protein>
<comment type="caution">
    <text evidence="3">The sequence shown here is derived from an EMBL/GenBank/DDBJ whole genome shotgun (WGS) entry which is preliminary data.</text>
</comment>
<dbReference type="SUPFAM" id="SSF55347">
    <property type="entry name" value="Glyceraldehyde-3-phosphate dehydrogenase-like, C-terminal domain"/>
    <property type="match status" value="1"/>
</dbReference>
<dbReference type="SUPFAM" id="SSF51735">
    <property type="entry name" value="NAD(P)-binding Rossmann-fold domains"/>
    <property type="match status" value="1"/>
</dbReference>
<feature type="domain" description="GFO/IDH/MocA-like oxidoreductase" evidence="2">
    <location>
        <begin position="128"/>
        <end position="271"/>
    </location>
</feature>
<dbReference type="Gene3D" id="3.40.50.720">
    <property type="entry name" value="NAD(P)-binding Rossmann-like Domain"/>
    <property type="match status" value="1"/>
</dbReference>
<dbReference type="EMBL" id="JAPDOD010000003">
    <property type="protein sequence ID" value="MDA0159692.1"/>
    <property type="molecule type" value="Genomic_DNA"/>
</dbReference>
<dbReference type="InterPro" id="IPR036291">
    <property type="entry name" value="NAD(P)-bd_dom_sf"/>
</dbReference>
<dbReference type="InterPro" id="IPR000683">
    <property type="entry name" value="Gfo/Idh/MocA-like_OxRdtase_N"/>
</dbReference>
<dbReference type="InterPro" id="IPR055170">
    <property type="entry name" value="GFO_IDH_MocA-like_dom"/>
</dbReference>
<dbReference type="InterPro" id="IPR051450">
    <property type="entry name" value="Gfo/Idh/MocA_Oxidoreductases"/>
</dbReference>
<dbReference type="Pfam" id="PF01408">
    <property type="entry name" value="GFO_IDH_MocA"/>
    <property type="match status" value="1"/>
</dbReference>
<feature type="domain" description="Gfo/Idh/MocA-like oxidoreductase N-terminal" evidence="1">
    <location>
        <begin position="1"/>
        <end position="120"/>
    </location>
</feature>
<organism evidence="3 4">
    <name type="scientific">Solirubrobacter ginsenosidimutans</name>
    <dbReference type="NCBI Taxonomy" id="490573"/>
    <lineage>
        <taxon>Bacteria</taxon>
        <taxon>Bacillati</taxon>
        <taxon>Actinomycetota</taxon>
        <taxon>Thermoleophilia</taxon>
        <taxon>Solirubrobacterales</taxon>
        <taxon>Solirubrobacteraceae</taxon>
        <taxon>Solirubrobacter</taxon>
    </lineage>
</organism>
<dbReference type="RefSeq" id="WP_270038462.1">
    <property type="nucleotide sequence ID" value="NZ_JAPDOD010000003.1"/>
</dbReference>
<reference evidence="3" key="1">
    <citation type="submission" date="2022-10" db="EMBL/GenBank/DDBJ databases">
        <title>The WGS of Solirubrobacter ginsenosidimutans DSM 21036.</title>
        <authorList>
            <person name="Jiang Z."/>
        </authorList>
    </citation>
    <scope>NUCLEOTIDE SEQUENCE</scope>
    <source>
        <strain evidence="3">DSM 21036</strain>
    </source>
</reference>
<dbReference type="GO" id="GO:0000166">
    <property type="term" value="F:nucleotide binding"/>
    <property type="evidence" value="ECO:0007669"/>
    <property type="project" value="InterPro"/>
</dbReference>
<dbReference type="AlphaFoldDB" id="A0A9X3S062"/>
<accession>A0A9X3S062</accession>
<evidence type="ECO:0000259" key="2">
    <source>
        <dbReference type="Pfam" id="PF22725"/>
    </source>
</evidence>
<dbReference type="PANTHER" id="PTHR43377:SF1">
    <property type="entry name" value="BILIVERDIN REDUCTASE A"/>
    <property type="match status" value="1"/>
</dbReference>
<gene>
    <name evidence="3" type="ORF">OM076_05420</name>
</gene>
<dbReference type="Pfam" id="PF22725">
    <property type="entry name" value="GFO_IDH_MocA_C3"/>
    <property type="match status" value="1"/>
</dbReference>
<dbReference type="Proteomes" id="UP001149140">
    <property type="component" value="Unassembled WGS sequence"/>
</dbReference>
<dbReference type="Gene3D" id="3.30.360.10">
    <property type="entry name" value="Dihydrodipicolinate Reductase, domain 2"/>
    <property type="match status" value="1"/>
</dbReference>
<keyword evidence="4" id="KW-1185">Reference proteome</keyword>
<evidence type="ECO:0000313" key="3">
    <source>
        <dbReference type="EMBL" id="MDA0159692.1"/>
    </source>
</evidence>
<sequence length="355" mass="37677">MKVGVVGVGWAGQQHIKAYAAMDGVSLVGIAGLEEETRSELAAEFGVEHSVARWEDLLEVDGLEAISVAVPTFLHAPIATAALERGIHVLSEKPIALDGEQADAMVAAARSAGRVLDVAFNHRRRGDVQKLRALIEEGRLGRPYYTKAWWLRRTGIPTLGSWFTQSSLAGGGPLVDIGVHVLDFALFLLGNPAVKSVSASTYDLLGSNGFGGSRESSKSGADGAAKFDVEDLATVFMRLEDGGTLLLEASWAMHRADGDQFGATLYGTEAGAEWYVDDYVPVGSLKLFGDVDGHATVESFRADIGGAHPEVVADFVAKIRSGDWSAHDGRAAAALARVVDAAYRSAREAREITLS</sequence>